<evidence type="ECO:0000256" key="4">
    <source>
        <dbReference type="ARBA" id="ARBA00023136"/>
    </source>
</evidence>
<evidence type="ECO:0000256" key="2">
    <source>
        <dbReference type="ARBA" id="ARBA00022692"/>
    </source>
</evidence>
<comment type="subcellular location">
    <subcellularLocation>
        <location evidence="1">Membrane</location>
    </subcellularLocation>
</comment>
<protein>
    <submittedName>
        <fullName evidence="7">Receptor ligand binding region domain-containing protein</fullName>
    </submittedName>
</protein>
<dbReference type="SUPFAM" id="SSF53822">
    <property type="entry name" value="Periplasmic binding protein-like I"/>
    <property type="match status" value="1"/>
</dbReference>
<dbReference type="WBParaSite" id="jg20988">
    <property type="protein sequence ID" value="jg20988"/>
    <property type="gene ID" value="jg20988"/>
</dbReference>
<name>A0A915DMN6_9BILA</name>
<proteinExistence type="predicted"/>
<evidence type="ECO:0000256" key="3">
    <source>
        <dbReference type="ARBA" id="ARBA00022989"/>
    </source>
</evidence>
<evidence type="ECO:0000313" key="6">
    <source>
        <dbReference type="Proteomes" id="UP000887574"/>
    </source>
</evidence>
<evidence type="ECO:0000256" key="1">
    <source>
        <dbReference type="ARBA" id="ARBA00004370"/>
    </source>
</evidence>
<dbReference type="Gene3D" id="3.40.50.2300">
    <property type="match status" value="2"/>
</dbReference>
<keyword evidence="2" id="KW-0812">Transmembrane</keyword>
<dbReference type="InterPro" id="IPR001828">
    <property type="entry name" value="ANF_lig-bd_rcpt"/>
</dbReference>
<sequence length="413" mass="47804">MGTDSSLVLKMSRNVQAFEEDKIVSLFAPAEHSLISQLTRLTDTLDVPLFTVADDFSYHKLDSLSAEQHQQRLARKQQLSSSRINVFPQAQLMEAISDLIMHWRWNRVIVVYVDTQRIKRLIPFLEGEPYFGIRFYFVRVENKDFLEASRKIKMLEDCANINQRECSEYSRILIDMNPQDTHTFLLAALQMGFIELKHWFLLTSTDLKVMDMELFRHNHARFIAVDAVYPPFLQENKAIFNFTDFKDSVKNNWFKQNPGSKNFKMSEAAFIFDAVYLAAHSVLNFSQLYPIEPSSGVHHTTVKCRSTTHSQVPYGYGRKLINHIRNTTLIGLTGDLARINLQPIQHPANHNFSFRINLLGYTGRIDDIGYWEPVTDVHVNMSQDSKVQLQRNVKVSDELKPTLGSLLLWKDPM</sequence>
<accession>A0A915DMN6</accession>
<dbReference type="AlphaFoldDB" id="A0A915DMN6"/>
<feature type="domain" description="Receptor ligand binding region" evidence="5">
    <location>
        <begin position="15"/>
        <end position="335"/>
    </location>
</feature>
<keyword evidence="6" id="KW-1185">Reference proteome</keyword>
<keyword evidence="4" id="KW-0472">Membrane</keyword>
<evidence type="ECO:0000313" key="7">
    <source>
        <dbReference type="WBParaSite" id="jg20988"/>
    </source>
</evidence>
<organism evidence="6 7">
    <name type="scientific">Ditylenchus dipsaci</name>
    <dbReference type="NCBI Taxonomy" id="166011"/>
    <lineage>
        <taxon>Eukaryota</taxon>
        <taxon>Metazoa</taxon>
        <taxon>Ecdysozoa</taxon>
        <taxon>Nematoda</taxon>
        <taxon>Chromadorea</taxon>
        <taxon>Rhabditida</taxon>
        <taxon>Tylenchina</taxon>
        <taxon>Tylenchomorpha</taxon>
        <taxon>Sphaerularioidea</taxon>
        <taxon>Anguinidae</taxon>
        <taxon>Anguininae</taxon>
        <taxon>Ditylenchus</taxon>
    </lineage>
</organism>
<reference evidence="7" key="1">
    <citation type="submission" date="2022-11" db="UniProtKB">
        <authorList>
            <consortium name="WormBaseParasite"/>
        </authorList>
    </citation>
    <scope>IDENTIFICATION</scope>
</reference>
<dbReference type="Proteomes" id="UP000887574">
    <property type="component" value="Unplaced"/>
</dbReference>
<dbReference type="GO" id="GO:0016020">
    <property type="term" value="C:membrane"/>
    <property type="evidence" value="ECO:0007669"/>
    <property type="project" value="UniProtKB-SubCell"/>
</dbReference>
<dbReference type="InterPro" id="IPR028082">
    <property type="entry name" value="Peripla_BP_I"/>
</dbReference>
<evidence type="ECO:0000259" key="5">
    <source>
        <dbReference type="Pfam" id="PF01094"/>
    </source>
</evidence>
<keyword evidence="3" id="KW-1133">Transmembrane helix</keyword>
<dbReference type="Pfam" id="PF01094">
    <property type="entry name" value="ANF_receptor"/>
    <property type="match status" value="1"/>
</dbReference>